<dbReference type="AlphaFoldDB" id="A0A644XSR1"/>
<organism evidence="7">
    <name type="scientific">bioreactor metagenome</name>
    <dbReference type="NCBI Taxonomy" id="1076179"/>
    <lineage>
        <taxon>unclassified sequences</taxon>
        <taxon>metagenomes</taxon>
        <taxon>ecological metagenomes</taxon>
    </lineage>
</organism>
<name>A0A644XSR1_9ZZZZ</name>
<evidence type="ECO:0000256" key="2">
    <source>
        <dbReference type="ARBA" id="ARBA00022692"/>
    </source>
</evidence>
<feature type="transmembrane region" description="Helical" evidence="5">
    <location>
        <begin position="103"/>
        <end position="124"/>
    </location>
</feature>
<evidence type="ECO:0000313" key="7">
    <source>
        <dbReference type="EMBL" id="MPM19185.1"/>
    </source>
</evidence>
<dbReference type="Pfam" id="PF00528">
    <property type="entry name" value="BPD_transp_1"/>
    <property type="match status" value="1"/>
</dbReference>
<dbReference type="EMBL" id="VSSQ01003127">
    <property type="protein sequence ID" value="MPM19185.1"/>
    <property type="molecule type" value="Genomic_DNA"/>
</dbReference>
<feature type="transmembrane region" description="Helical" evidence="5">
    <location>
        <begin position="238"/>
        <end position="259"/>
    </location>
</feature>
<feature type="transmembrane region" description="Helical" evidence="5">
    <location>
        <begin position="72"/>
        <end position="94"/>
    </location>
</feature>
<feature type="domain" description="ABC transmembrane type-1" evidence="6">
    <location>
        <begin position="68"/>
        <end position="259"/>
    </location>
</feature>
<gene>
    <name evidence="7" type="primary">araQ_42</name>
    <name evidence="7" type="ORF">SDC9_65603</name>
</gene>
<proteinExistence type="predicted"/>
<keyword evidence="3 5" id="KW-1133">Transmembrane helix</keyword>
<reference evidence="7" key="1">
    <citation type="submission" date="2019-08" db="EMBL/GenBank/DDBJ databases">
        <authorList>
            <person name="Kucharzyk K."/>
            <person name="Murdoch R.W."/>
            <person name="Higgins S."/>
            <person name="Loffler F."/>
        </authorList>
    </citation>
    <scope>NUCLEOTIDE SEQUENCE</scope>
</reference>
<evidence type="ECO:0000259" key="6">
    <source>
        <dbReference type="PROSITE" id="PS50928"/>
    </source>
</evidence>
<dbReference type="GO" id="GO:0016020">
    <property type="term" value="C:membrane"/>
    <property type="evidence" value="ECO:0007669"/>
    <property type="project" value="UniProtKB-SubCell"/>
</dbReference>
<dbReference type="SUPFAM" id="SSF161098">
    <property type="entry name" value="MetI-like"/>
    <property type="match status" value="1"/>
</dbReference>
<comment type="subcellular location">
    <subcellularLocation>
        <location evidence="1">Membrane</location>
        <topology evidence="1">Multi-pass membrane protein</topology>
    </subcellularLocation>
</comment>
<feature type="transmembrane region" description="Helical" evidence="5">
    <location>
        <begin position="12"/>
        <end position="30"/>
    </location>
</feature>
<dbReference type="PROSITE" id="PS50928">
    <property type="entry name" value="ABC_TM1"/>
    <property type="match status" value="1"/>
</dbReference>
<accession>A0A644XSR1</accession>
<protein>
    <submittedName>
        <fullName evidence="7">L-arabinose transport system permease protein AraQ</fullName>
    </submittedName>
</protein>
<dbReference type="InterPro" id="IPR035906">
    <property type="entry name" value="MetI-like_sf"/>
</dbReference>
<dbReference type="Gene3D" id="1.10.3720.10">
    <property type="entry name" value="MetI-like"/>
    <property type="match status" value="1"/>
</dbReference>
<evidence type="ECO:0000256" key="4">
    <source>
        <dbReference type="ARBA" id="ARBA00023136"/>
    </source>
</evidence>
<evidence type="ECO:0000256" key="1">
    <source>
        <dbReference type="ARBA" id="ARBA00004141"/>
    </source>
</evidence>
<feature type="transmembrane region" description="Helical" evidence="5">
    <location>
        <begin position="180"/>
        <end position="201"/>
    </location>
</feature>
<feature type="transmembrane region" description="Helical" evidence="5">
    <location>
        <begin position="136"/>
        <end position="159"/>
    </location>
</feature>
<keyword evidence="4 5" id="KW-0472">Membrane</keyword>
<keyword evidence="2 5" id="KW-0812">Transmembrane</keyword>
<comment type="caution">
    <text evidence="7">The sequence shown here is derived from an EMBL/GenBank/DDBJ whole genome shotgun (WGS) entry which is preliminary data.</text>
</comment>
<dbReference type="PANTHER" id="PTHR43879">
    <property type="entry name" value="ABC TRANSPORTER PERMEASE PROTEIN"/>
    <property type="match status" value="1"/>
</dbReference>
<sequence>MITKKSSKILKYTLAYIAAILFLFPLYVIFNNSLKPFADVRISEMWIPARNISFEGYAEAFVKLGQNIQNSFMLVIPVSLFSVVFGAIIGFIFAKVKFRYSNIIFAFVIFGMFIPYQSILIPLVRTMNTVGLYGHLSGLIVTHIIYGLPISSLMFRNYYAKLPDELLEAGMIDGLRLAGVFHKVVVPVSLPTMVVVLIWQFTSVWNDFLFAVTLTQRPSIQPITVALQNLAGTQVIEWNVQMAGALIAAIPTLLVYIFLGKYFIQGLLSGSVKG</sequence>
<dbReference type="CDD" id="cd06261">
    <property type="entry name" value="TM_PBP2"/>
    <property type="match status" value="1"/>
</dbReference>
<dbReference type="InterPro" id="IPR000515">
    <property type="entry name" value="MetI-like"/>
</dbReference>
<evidence type="ECO:0000256" key="5">
    <source>
        <dbReference type="SAM" id="Phobius"/>
    </source>
</evidence>
<evidence type="ECO:0000256" key="3">
    <source>
        <dbReference type="ARBA" id="ARBA00022989"/>
    </source>
</evidence>
<dbReference type="PANTHER" id="PTHR43879:SF1">
    <property type="entry name" value="GLUCOSE IMPORT SYSTEM PERMEASE PROTEIN GLCU"/>
    <property type="match status" value="1"/>
</dbReference>
<dbReference type="GO" id="GO:0055085">
    <property type="term" value="P:transmembrane transport"/>
    <property type="evidence" value="ECO:0007669"/>
    <property type="project" value="InterPro"/>
</dbReference>